<feature type="transmembrane region" description="Helical" evidence="5">
    <location>
        <begin position="233"/>
        <end position="255"/>
    </location>
</feature>
<keyword evidence="2 5" id="KW-0812">Transmembrane</keyword>
<keyword evidence="4 5" id="KW-0472">Membrane</keyword>
<dbReference type="Pfam" id="PF00916">
    <property type="entry name" value="Sulfate_transp"/>
    <property type="match status" value="1"/>
</dbReference>
<evidence type="ECO:0000256" key="4">
    <source>
        <dbReference type="ARBA" id="ARBA00023136"/>
    </source>
</evidence>
<keyword evidence="7" id="KW-0456">Lyase</keyword>
<dbReference type="Proteomes" id="UP000517916">
    <property type="component" value="Unassembled WGS sequence"/>
</dbReference>
<dbReference type="EC" id="4.2.1.1" evidence="7"/>
<dbReference type="EMBL" id="JACJID010000004">
    <property type="protein sequence ID" value="MBA8928483.1"/>
    <property type="molecule type" value="Genomic_DNA"/>
</dbReference>
<comment type="caution">
    <text evidence="7">The sequence shown here is derived from an EMBL/GenBank/DDBJ whole genome shotgun (WGS) entry which is preliminary data.</text>
</comment>
<keyword evidence="3 5" id="KW-1133">Transmembrane helix</keyword>
<evidence type="ECO:0000256" key="2">
    <source>
        <dbReference type="ARBA" id="ARBA00022692"/>
    </source>
</evidence>
<feature type="transmembrane region" description="Helical" evidence="5">
    <location>
        <begin position="154"/>
        <end position="182"/>
    </location>
</feature>
<evidence type="ECO:0000256" key="3">
    <source>
        <dbReference type="ARBA" id="ARBA00022989"/>
    </source>
</evidence>
<dbReference type="InterPro" id="IPR011547">
    <property type="entry name" value="SLC26A/SulP_dom"/>
</dbReference>
<keyword evidence="8" id="KW-1185">Reference proteome</keyword>
<feature type="transmembrane region" description="Helical" evidence="5">
    <location>
        <begin position="21"/>
        <end position="39"/>
    </location>
</feature>
<dbReference type="RefSeq" id="WP_318296658.1">
    <property type="nucleotide sequence ID" value="NZ_BAAABQ010000073.1"/>
</dbReference>
<evidence type="ECO:0000313" key="8">
    <source>
        <dbReference type="Proteomes" id="UP000517916"/>
    </source>
</evidence>
<reference evidence="7 8" key="1">
    <citation type="submission" date="2020-08" db="EMBL/GenBank/DDBJ databases">
        <title>Genomic Encyclopedia of Archaeal and Bacterial Type Strains, Phase II (KMG-II): from individual species to whole genera.</title>
        <authorList>
            <person name="Goeker M."/>
        </authorList>
    </citation>
    <scope>NUCLEOTIDE SEQUENCE [LARGE SCALE GENOMIC DNA]</scope>
    <source>
        <strain evidence="7 8">DSM 43850</strain>
    </source>
</reference>
<feature type="transmembrane region" description="Helical" evidence="5">
    <location>
        <begin position="334"/>
        <end position="354"/>
    </location>
</feature>
<evidence type="ECO:0000313" key="7">
    <source>
        <dbReference type="EMBL" id="MBA8928483.1"/>
    </source>
</evidence>
<evidence type="ECO:0000256" key="5">
    <source>
        <dbReference type="SAM" id="Phobius"/>
    </source>
</evidence>
<evidence type="ECO:0000256" key="1">
    <source>
        <dbReference type="ARBA" id="ARBA00004141"/>
    </source>
</evidence>
<dbReference type="GO" id="GO:0004089">
    <property type="term" value="F:carbonate dehydratase activity"/>
    <property type="evidence" value="ECO:0007669"/>
    <property type="project" value="UniProtKB-EC"/>
</dbReference>
<organism evidence="7 8">
    <name type="scientific">Kutzneria viridogrisea</name>
    <dbReference type="NCBI Taxonomy" id="47990"/>
    <lineage>
        <taxon>Bacteria</taxon>
        <taxon>Bacillati</taxon>
        <taxon>Actinomycetota</taxon>
        <taxon>Actinomycetes</taxon>
        <taxon>Pseudonocardiales</taxon>
        <taxon>Pseudonocardiaceae</taxon>
        <taxon>Kutzneria</taxon>
    </lineage>
</organism>
<feature type="transmembrane region" description="Helical" evidence="5">
    <location>
        <begin position="366"/>
        <end position="394"/>
    </location>
</feature>
<feature type="transmembrane region" description="Helical" evidence="5">
    <location>
        <begin position="45"/>
        <end position="66"/>
    </location>
</feature>
<sequence length="503" mass="51748">MSVHQRESSTWRLMLRTDLPASFVVFLVALPLSLGIAAASNAPLIAGLIAAVVGGIVGGALGGAPLQVSGPAAGLTVIVAGLVGQFGWPATAAITAAAGVVQLLLGASKVGRLALSLSPAVVHGMLAGIGVVIAVGQLNVVLGGRSLSSALANLAALPAQLFAGHWASLLVGAVTLAVLLLWPKLPKVPAVLASLVAVAVGTAVAAVFRLDLARVDLPADLVRELALPQLPTGSVLAVLGAVLTVALVASVESLLSAVAVDKLHDGPRADFDRELIAQGAANLLSGACGGLPVTGVIVRSSTNVSAGARSRASTVLHGVWILLAVLTIGGVLEMIPLAALAAVLVVIGVRLVSVGHVRRLWRHREVLVYTATLGGVIVVGLVEGVLIGLAAAVLSALYRLVHSRVRVVERDGEWLVGVQGSLIFLSVGRLVRELRAIPAGSPVVLDLHVDFMDHAVFEAINDWKTGHERTGGRVRVDETPDSWFHQSIRSRPRLRRTLHAPRG</sequence>
<feature type="transmembrane region" description="Helical" evidence="5">
    <location>
        <begin position="73"/>
        <end position="100"/>
    </location>
</feature>
<accession>A0ABR6BNJ8</accession>
<feature type="transmembrane region" description="Helical" evidence="5">
    <location>
        <begin position="188"/>
        <end position="212"/>
    </location>
</feature>
<dbReference type="InterPro" id="IPR001902">
    <property type="entry name" value="SLC26A/SulP_fam"/>
</dbReference>
<proteinExistence type="predicted"/>
<name>A0ABR6BNJ8_9PSEU</name>
<comment type="subcellular location">
    <subcellularLocation>
        <location evidence="1">Membrane</location>
        <topology evidence="1">Multi-pass membrane protein</topology>
    </subcellularLocation>
</comment>
<protein>
    <submittedName>
        <fullName evidence="7">Carbonic anhydrase</fullName>
        <ecNumber evidence="7">4.2.1.1</ecNumber>
    </submittedName>
</protein>
<feature type="transmembrane region" description="Helical" evidence="5">
    <location>
        <begin position="275"/>
        <end position="298"/>
    </location>
</feature>
<feature type="transmembrane region" description="Helical" evidence="5">
    <location>
        <begin position="120"/>
        <end position="142"/>
    </location>
</feature>
<evidence type="ECO:0000259" key="6">
    <source>
        <dbReference type="Pfam" id="PF00916"/>
    </source>
</evidence>
<gene>
    <name evidence="7" type="ORF">BC739_005700</name>
</gene>
<dbReference type="PANTHER" id="PTHR11814">
    <property type="entry name" value="SULFATE TRANSPORTER"/>
    <property type="match status" value="1"/>
</dbReference>
<feature type="domain" description="SLC26A/SulP transporter" evidence="6">
    <location>
        <begin position="15"/>
        <end position="371"/>
    </location>
</feature>